<feature type="region of interest" description="Disordered" evidence="1">
    <location>
        <begin position="67"/>
        <end position="92"/>
    </location>
</feature>
<feature type="region of interest" description="Disordered" evidence="1">
    <location>
        <begin position="1"/>
        <end position="23"/>
    </location>
</feature>
<organism evidence="2 3">
    <name type="scientific">Trifolium subterraneum</name>
    <name type="common">Subterranean clover</name>
    <dbReference type="NCBI Taxonomy" id="3900"/>
    <lineage>
        <taxon>Eukaryota</taxon>
        <taxon>Viridiplantae</taxon>
        <taxon>Streptophyta</taxon>
        <taxon>Embryophyta</taxon>
        <taxon>Tracheophyta</taxon>
        <taxon>Spermatophyta</taxon>
        <taxon>Magnoliopsida</taxon>
        <taxon>eudicotyledons</taxon>
        <taxon>Gunneridae</taxon>
        <taxon>Pentapetalae</taxon>
        <taxon>rosids</taxon>
        <taxon>fabids</taxon>
        <taxon>Fabales</taxon>
        <taxon>Fabaceae</taxon>
        <taxon>Papilionoideae</taxon>
        <taxon>50 kb inversion clade</taxon>
        <taxon>NPAAA clade</taxon>
        <taxon>Hologalegina</taxon>
        <taxon>IRL clade</taxon>
        <taxon>Trifolieae</taxon>
        <taxon>Trifolium</taxon>
    </lineage>
</organism>
<evidence type="ECO:0000313" key="2">
    <source>
        <dbReference type="EMBL" id="GAU23711.1"/>
    </source>
</evidence>
<dbReference type="Proteomes" id="UP000242715">
    <property type="component" value="Unassembled WGS sequence"/>
</dbReference>
<dbReference type="EMBL" id="DF973274">
    <property type="protein sequence ID" value="GAU23711.1"/>
    <property type="molecule type" value="Genomic_DNA"/>
</dbReference>
<keyword evidence="3" id="KW-1185">Reference proteome</keyword>
<evidence type="ECO:0000313" key="3">
    <source>
        <dbReference type="Proteomes" id="UP000242715"/>
    </source>
</evidence>
<dbReference type="AlphaFoldDB" id="A0A2Z6LW18"/>
<name>A0A2Z6LW18_TRISU</name>
<sequence length="92" mass="10353">MDFDILSLRTKTRTDNDDDRDVGRSDETFVAIMIARKREKTQPHRCERPQRVAAVLLRVLLSNPSMSNNSVVDSPGPSSPCKNNLTVNLINN</sequence>
<reference evidence="3" key="1">
    <citation type="journal article" date="2017" name="Front. Plant Sci.">
        <title>Climate Clever Clovers: New Paradigm to Reduce the Environmental Footprint of Ruminants by Breeding Low Methanogenic Forages Utilizing Haplotype Variation.</title>
        <authorList>
            <person name="Kaur P."/>
            <person name="Appels R."/>
            <person name="Bayer P.E."/>
            <person name="Keeble-Gagnere G."/>
            <person name="Wang J."/>
            <person name="Hirakawa H."/>
            <person name="Shirasawa K."/>
            <person name="Vercoe P."/>
            <person name="Stefanova K."/>
            <person name="Durmic Z."/>
            <person name="Nichols P."/>
            <person name="Revell C."/>
            <person name="Isobe S.N."/>
            <person name="Edwards D."/>
            <person name="Erskine W."/>
        </authorList>
    </citation>
    <scope>NUCLEOTIDE SEQUENCE [LARGE SCALE GENOMIC DNA]</scope>
    <source>
        <strain evidence="3">cv. Daliak</strain>
    </source>
</reference>
<accession>A0A2Z6LW18</accession>
<proteinExistence type="predicted"/>
<protein>
    <submittedName>
        <fullName evidence="2">Uncharacterized protein</fullName>
    </submittedName>
</protein>
<gene>
    <name evidence="2" type="ORF">TSUD_46410</name>
</gene>
<evidence type="ECO:0000256" key="1">
    <source>
        <dbReference type="SAM" id="MobiDB-lite"/>
    </source>
</evidence>
<feature type="compositionally biased region" description="Polar residues" evidence="1">
    <location>
        <begin position="80"/>
        <end position="92"/>
    </location>
</feature>